<dbReference type="AlphaFoldDB" id="A0A9Q0Z6U2"/>
<evidence type="ECO:0000256" key="1">
    <source>
        <dbReference type="SAM" id="MobiDB-lite"/>
    </source>
</evidence>
<organism evidence="2 3">
    <name type="scientific">Salix koriyanagi</name>
    <dbReference type="NCBI Taxonomy" id="2511006"/>
    <lineage>
        <taxon>Eukaryota</taxon>
        <taxon>Viridiplantae</taxon>
        <taxon>Streptophyta</taxon>
        <taxon>Embryophyta</taxon>
        <taxon>Tracheophyta</taxon>
        <taxon>Spermatophyta</taxon>
        <taxon>Magnoliopsida</taxon>
        <taxon>eudicotyledons</taxon>
        <taxon>Gunneridae</taxon>
        <taxon>Pentapetalae</taxon>
        <taxon>rosids</taxon>
        <taxon>fabids</taxon>
        <taxon>Malpighiales</taxon>
        <taxon>Salicaceae</taxon>
        <taxon>Saliceae</taxon>
        <taxon>Salix</taxon>
    </lineage>
</organism>
<dbReference type="EMBL" id="JAPFFM010000013">
    <property type="protein sequence ID" value="KAJ6723446.1"/>
    <property type="molecule type" value="Genomic_DNA"/>
</dbReference>
<accession>A0A9Q0Z6U2</accession>
<gene>
    <name evidence="2" type="ORF">OIU74_007924</name>
</gene>
<dbReference type="Proteomes" id="UP001151752">
    <property type="component" value="Chromosome 14"/>
</dbReference>
<evidence type="ECO:0000313" key="2">
    <source>
        <dbReference type="EMBL" id="KAJ6723446.1"/>
    </source>
</evidence>
<evidence type="ECO:0000313" key="3">
    <source>
        <dbReference type="Proteomes" id="UP001151752"/>
    </source>
</evidence>
<reference evidence="2" key="1">
    <citation type="submission" date="2022-11" db="EMBL/GenBank/DDBJ databases">
        <authorList>
            <person name="Hyden B.L."/>
            <person name="Feng K."/>
            <person name="Yates T."/>
            <person name="Jawdy S."/>
            <person name="Smart L.B."/>
            <person name="Muchero W."/>
        </authorList>
    </citation>
    <scope>NUCLEOTIDE SEQUENCE</scope>
    <source>
        <tissue evidence="2">Shoot tip</tissue>
    </source>
</reference>
<sequence>MTSRRAQKMLKKLVMMAIIRIQLKTQKLVAEMVVMIKTQMLKVKMLAEKVLLLLLRPPVVMEVVKRKRRRRRKGQMEILTMASVVLILVVHRKTRVLPSLLLTQLLPMPLMISQNPPQPHVYPYPPMHYPPPPAYGINYNTAYPSASESFYAQYPMHDHIQYYQNRYQPPPPPSDPINDQFGDDDNETGCSVM</sequence>
<reference evidence="2" key="2">
    <citation type="journal article" date="2023" name="Int. J. Mol. Sci.">
        <title>De Novo Assembly and Annotation of 11 Diverse Shrub Willow (Salix) Genomes Reveals Novel Gene Organization in Sex-Linked Regions.</title>
        <authorList>
            <person name="Hyden B."/>
            <person name="Feng K."/>
            <person name="Yates T.B."/>
            <person name="Jawdy S."/>
            <person name="Cereghino C."/>
            <person name="Smart L.B."/>
            <person name="Muchero W."/>
        </authorList>
    </citation>
    <scope>NUCLEOTIDE SEQUENCE</scope>
    <source>
        <tissue evidence="2">Shoot tip</tissue>
    </source>
</reference>
<proteinExistence type="predicted"/>
<feature type="region of interest" description="Disordered" evidence="1">
    <location>
        <begin position="163"/>
        <end position="193"/>
    </location>
</feature>
<keyword evidence="3" id="KW-1185">Reference proteome</keyword>
<name>A0A9Q0Z6U2_9ROSI</name>
<comment type="caution">
    <text evidence="2">The sequence shown here is derived from an EMBL/GenBank/DDBJ whole genome shotgun (WGS) entry which is preliminary data.</text>
</comment>
<protein>
    <submittedName>
        <fullName evidence="2">Uncharacterized protein</fullName>
    </submittedName>
</protein>